<reference evidence="1" key="2">
    <citation type="submission" date="2023-07" db="EMBL/GenBank/DDBJ databases">
        <authorList>
            <consortium name="Lawrence Berkeley National Laboratory"/>
            <person name="Haridas S."/>
            <person name="Hensen N."/>
            <person name="Bonometti L."/>
            <person name="Westerberg I."/>
            <person name="Brannstrom I.O."/>
            <person name="Guillou S."/>
            <person name="Cros-Aarteil S."/>
            <person name="Calhoun S."/>
            <person name="Kuo A."/>
            <person name="Mondo S."/>
            <person name="Pangilinan J."/>
            <person name="Riley R."/>
            <person name="LaButti K."/>
            <person name="Andreopoulos B."/>
            <person name="Lipzen A."/>
            <person name="Chen C."/>
            <person name="Yanf M."/>
            <person name="Daum C."/>
            <person name="Ng V."/>
            <person name="Clum A."/>
            <person name="Steindorff A."/>
            <person name="Ohm R."/>
            <person name="Martin F."/>
            <person name="Silar P."/>
            <person name="Natvig D."/>
            <person name="Lalanne C."/>
            <person name="Gautier V."/>
            <person name="Ament-velasquez S.L."/>
            <person name="Kruys A."/>
            <person name="Hutchinson M.I."/>
            <person name="Powell A.J."/>
            <person name="Barry K."/>
            <person name="Miller A.N."/>
            <person name="Grigoriev I.V."/>
            <person name="Debuchy R."/>
            <person name="Gladieux P."/>
            <person name="Thoren M.H."/>
            <person name="Johannesson H."/>
        </authorList>
    </citation>
    <scope>NUCLEOTIDE SEQUENCE</scope>
    <source>
        <strain evidence="1">FGSC 1904</strain>
    </source>
</reference>
<evidence type="ECO:0000313" key="2">
    <source>
        <dbReference type="Proteomes" id="UP001281003"/>
    </source>
</evidence>
<feature type="non-terminal residue" evidence="1">
    <location>
        <position position="1"/>
    </location>
</feature>
<organism evidence="1 2">
    <name type="scientific">Sordaria brevicollis</name>
    <dbReference type="NCBI Taxonomy" id="83679"/>
    <lineage>
        <taxon>Eukaryota</taxon>
        <taxon>Fungi</taxon>
        <taxon>Dikarya</taxon>
        <taxon>Ascomycota</taxon>
        <taxon>Pezizomycotina</taxon>
        <taxon>Sordariomycetes</taxon>
        <taxon>Sordariomycetidae</taxon>
        <taxon>Sordariales</taxon>
        <taxon>Sordariaceae</taxon>
        <taxon>Sordaria</taxon>
    </lineage>
</organism>
<gene>
    <name evidence="1" type="ORF">B0T20DRAFT_365278</name>
</gene>
<dbReference type="Proteomes" id="UP001281003">
    <property type="component" value="Unassembled WGS sequence"/>
</dbReference>
<protein>
    <submittedName>
        <fullName evidence="1">Uncharacterized protein</fullName>
    </submittedName>
</protein>
<accession>A0AAE0NVD2</accession>
<proteinExistence type="predicted"/>
<dbReference type="EMBL" id="JAUTDP010000016">
    <property type="protein sequence ID" value="KAK3388259.1"/>
    <property type="molecule type" value="Genomic_DNA"/>
</dbReference>
<comment type="caution">
    <text evidence="1">The sequence shown here is derived from an EMBL/GenBank/DDBJ whole genome shotgun (WGS) entry which is preliminary data.</text>
</comment>
<dbReference type="AlphaFoldDB" id="A0AAE0NVD2"/>
<sequence length="74" mass="8859">TLYEVLLLIKGNNGEIPNIFKKLLPQLLTLYKRIRTRILIMNIRKVKIPVNILKILILPFNLKLKERRKIEILR</sequence>
<keyword evidence="2" id="KW-1185">Reference proteome</keyword>
<reference evidence="1" key="1">
    <citation type="journal article" date="2023" name="Mol. Phylogenet. Evol.">
        <title>Genome-scale phylogeny and comparative genomics of the fungal order Sordariales.</title>
        <authorList>
            <person name="Hensen N."/>
            <person name="Bonometti L."/>
            <person name="Westerberg I."/>
            <person name="Brannstrom I.O."/>
            <person name="Guillou S."/>
            <person name="Cros-Aarteil S."/>
            <person name="Calhoun S."/>
            <person name="Haridas S."/>
            <person name="Kuo A."/>
            <person name="Mondo S."/>
            <person name="Pangilinan J."/>
            <person name="Riley R."/>
            <person name="LaButti K."/>
            <person name="Andreopoulos B."/>
            <person name="Lipzen A."/>
            <person name="Chen C."/>
            <person name="Yan M."/>
            <person name="Daum C."/>
            <person name="Ng V."/>
            <person name="Clum A."/>
            <person name="Steindorff A."/>
            <person name="Ohm R.A."/>
            <person name="Martin F."/>
            <person name="Silar P."/>
            <person name="Natvig D.O."/>
            <person name="Lalanne C."/>
            <person name="Gautier V."/>
            <person name="Ament-Velasquez S.L."/>
            <person name="Kruys A."/>
            <person name="Hutchinson M.I."/>
            <person name="Powell A.J."/>
            <person name="Barry K."/>
            <person name="Miller A.N."/>
            <person name="Grigoriev I.V."/>
            <person name="Debuchy R."/>
            <person name="Gladieux P."/>
            <person name="Hiltunen Thoren M."/>
            <person name="Johannesson H."/>
        </authorList>
    </citation>
    <scope>NUCLEOTIDE SEQUENCE</scope>
    <source>
        <strain evidence="1">FGSC 1904</strain>
    </source>
</reference>
<name>A0AAE0NVD2_SORBR</name>
<evidence type="ECO:0000313" key="1">
    <source>
        <dbReference type="EMBL" id="KAK3388259.1"/>
    </source>
</evidence>